<proteinExistence type="predicted"/>
<feature type="chain" id="PRO_5001534724" evidence="2">
    <location>
        <begin position="22"/>
        <end position="168"/>
    </location>
</feature>
<feature type="compositionally biased region" description="Low complexity" evidence="1">
    <location>
        <begin position="115"/>
        <end position="143"/>
    </location>
</feature>
<evidence type="ECO:0000313" key="3">
    <source>
        <dbReference type="EMBL" id="ETV97417.1"/>
    </source>
</evidence>
<reference evidence="3" key="1">
    <citation type="submission" date="2013-12" db="EMBL/GenBank/DDBJ databases">
        <title>The Genome Sequence of Aphanomyces invadans NJM9701.</title>
        <authorList>
            <consortium name="The Broad Institute Genomics Platform"/>
            <person name="Russ C."/>
            <person name="Tyler B."/>
            <person name="van West P."/>
            <person name="Dieguez-Uribeondo J."/>
            <person name="Young S.K."/>
            <person name="Zeng Q."/>
            <person name="Gargeya S."/>
            <person name="Fitzgerald M."/>
            <person name="Abouelleil A."/>
            <person name="Alvarado L."/>
            <person name="Chapman S.B."/>
            <person name="Gainer-Dewar J."/>
            <person name="Goldberg J."/>
            <person name="Griggs A."/>
            <person name="Gujja S."/>
            <person name="Hansen M."/>
            <person name="Howarth C."/>
            <person name="Imamovic A."/>
            <person name="Ireland A."/>
            <person name="Larimer J."/>
            <person name="McCowan C."/>
            <person name="Murphy C."/>
            <person name="Pearson M."/>
            <person name="Poon T.W."/>
            <person name="Priest M."/>
            <person name="Roberts A."/>
            <person name="Saif S."/>
            <person name="Shea T."/>
            <person name="Sykes S."/>
            <person name="Wortman J."/>
            <person name="Nusbaum C."/>
            <person name="Birren B."/>
        </authorList>
    </citation>
    <scope>NUCLEOTIDE SEQUENCE [LARGE SCALE GENOMIC DNA]</scope>
    <source>
        <strain evidence="3">NJM9701</strain>
    </source>
</reference>
<sequence>MRCSSVVVCLAAFAASGVVAADDELCFTTKQCVLLNGTKCDRSINPANCPYCLKFNGGDMPLCTNPTFDGCAKGVLCESAKSTRVPTTTSTKPTTTSATSKPSPTSTTNEPVTGDPTEAPTDAPTVAPTTTTASTTTSAPTTTVASPASSMAISALCSVLVVAVSCLL</sequence>
<protein>
    <submittedName>
        <fullName evidence="3">Uncharacterized protein</fullName>
    </submittedName>
</protein>
<gene>
    <name evidence="3" type="ORF">H310_09746</name>
</gene>
<evidence type="ECO:0000256" key="2">
    <source>
        <dbReference type="SAM" id="SignalP"/>
    </source>
</evidence>
<dbReference type="EMBL" id="KI913973">
    <property type="protein sequence ID" value="ETV97417.1"/>
    <property type="molecule type" value="Genomic_DNA"/>
</dbReference>
<dbReference type="RefSeq" id="XP_008874125.1">
    <property type="nucleotide sequence ID" value="XM_008875903.1"/>
</dbReference>
<dbReference type="AlphaFoldDB" id="A0A024TVT0"/>
<feature type="signal peptide" evidence="2">
    <location>
        <begin position="1"/>
        <end position="21"/>
    </location>
</feature>
<dbReference type="VEuPathDB" id="FungiDB:H310_09746"/>
<keyword evidence="2" id="KW-0732">Signal</keyword>
<organism evidence="3">
    <name type="scientific">Aphanomyces invadans</name>
    <dbReference type="NCBI Taxonomy" id="157072"/>
    <lineage>
        <taxon>Eukaryota</taxon>
        <taxon>Sar</taxon>
        <taxon>Stramenopiles</taxon>
        <taxon>Oomycota</taxon>
        <taxon>Saprolegniomycetes</taxon>
        <taxon>Saprolegniales</taxon>
        <taxon>Verrucalvaceae</taxon>
        <taxon>Aphanomyces</taxon>
    </lineage>
</organism>
<accession>A0A024TVT0</accession>
<name>A0A024TVT0_9STRA</name>
<dbReference type="GeneID" id="20086796"/>
<feature type="compositionally biased region" description="Low complexity" evidence="1">
    <location>
        <begin position="85"/>
        <end position="108"/>
    </location>
</feature>
<feature type="region of interest" description="Disordered" evidence="1">
    <location>
        <begin position="85"/>
        <end position="143"/>
    </location>
</feature>
<evidence type="ECO:0000256" key="1">
    <source>
        <dbReference type="SAM" id="MobiDB-lite"/>
    </source>
</evidence>